<evidence type="ECO:0000256" key="1">
    <source>
        <dbReference type="SAM" id="MobiDB-lite"/>
    </source>
</evidence>
<sequence length="224" mass="23351">MPLPARVPPPPLPPPPQLGLGARRHRAPPPARVLSPAPGRRQREPRPRPAAPARHHAASWEGDSAARGPRAPCKRPVGRGLAGAGVHAHTLPARGARRLSPPACRRRRRGADSGQTTTASADRGRGAGAQVSEGSWSLTAGGGAVSCCAVLYQIHLSPAFYFPHDGKQAHRSSRRATARPRSGGCTGAGGPRGAIPRSRSGGAVVWRYPSSKVRSSSCALLEQP</sequence>
<feature type="compositionally biased region" description="Pro residues" evidence="1">
    <location>
        <begin position="1"/>
        <end position="17"/>
    </location>
</feature>
<protein>
    <submittedName>
        <fullName evidence="3">Uncharacterized protein isoform X1</fullName>
    </submittedName>
</protein>
<feature type="region of interest" description="Disordered" evidence="1">
    <location>
        <begin position="171"/>
        <end position="201"/>
    </location>
</feature>
<dbReference type="GeneID" id="139182972"/>
<evidence type="ECO:0000313" key="3">
    <source>
        <dbReference type="RefSeq" id="XP_070644797.1"/>
    </source>
</evidence>
<dbReference type="Proteomes" id="UP001652663">
    <property type="component" value="Chromosome 5"/>
</dbReference>
<accession>A0ABM4SAG8</accession>
<feature type="region of interest" description="Disordered" evidence="1">
    <location>
        <begin position="1"/>
        <end position="129"/>
    </location>
</feature>
<dbReference type="RefSeq" id="XP_070644797.1">
    <property type="nucleotide sequence ID" value="XM_070788696.1"/>
</dbReference>
<keyword evidence="2" id="KW-1185">Reference proteome</keyword>
<organism evidence="2 3">
    <name type="scientific">Bos indicus</name>
    <name type="common">Zebu</name>
    <dbReference type="NCBI Taxonomy" id="9915"/>
    <lineage>
        <taxon>Eukaryota</taxon>
        <taxon>Metazoa</taxon>
        <taxon>Chordata</taxon>
        <taxon>Craniata</taxon>
        <taxon>Vertebrata</taxon>
        <taxon>Euteleostomi</taxon>
        <taxon>Mammalia</taxon>
        <taxon>Eutheria</taxon>
        <taxon>Laurasiatheria</taxon>
        <taxon>Artiodactyla</taxon>
        <taxon>Ruminantia</taxon>
        <taxon>Pecora</taxon>
        <taxon>Bovidae</taxon>
        <taxon>Bovinae</taxon>
        <taxon>Bos</taxon>
    </lineage>
</organism>
<name>A0ABM4SAG8_BOSIN</name>
<reference evidence="3" key="1">
    <citation type="submission" date="2025-08" db="UniProtKB">
        <authorList>
            <consortium name="RefSeq"/>
        </authorList>
    </citation>
    <scope>IDENTIFICATION</scope>
    <source>
        <tissue evidence="3">Blood</tissue>
    </source>
</reference>
<proteinExistence type="predicted"/>
<gene>
    <name evidence="3" type="primary">LOC139182972</name>
</gene>
<evidence type="ECO:0000313" key="2">
    <source>
        <dbReference type="Proteomes" id="UP001652663"/>
    </source>
</evidence>